<reference evidence="1 2" key="1">
    <citation type="submission" date="2017-12" db="EMBL/GenBank/DDBJ databases">
        <title>Comparative genomics of Botrytis spp.</title>
        <authorList>
            <person name="Valero-Jimenez C.A."/>
            <person name="Tapia P."/>
            <person name="Veloso J."/>
            <person name="Silva-Moreno E."/>
            <person name="Staats M."/>
            <person name="Valdes J.H."/>
            <person name="Van Kan J.A.L."/>
        </authorList>
    </citation>
    <scope>NUCLEOTIDE SEQUENCE [LARGE SCALE GENOMIC DNA]</scope>
    <source>
        <strain evidence="1 2">Bh0001</strain>
    </source>
</reference>
<accession>A0A4Z1H219</accession>
<organism evidence="1 2">
    <name type="scientific">Botrytis hyacinthi</name>
    <dbReference type="NCBI Taxonomy" id="278943"/>
    <lineage>
        <taxon>Eukaryota</taxon>
        <taxon>Fungi</taxon>
        <taxon>Dikarya</taxon>
        <taxon>Ascomycota</taxon>
        <taxon>Pezizomycotina</taxon>
        <taxon>Leotiomycetes</taxon>
        <taxon>Helotiales</taxon>
        <taxon>Sclerotiniaceae</taxon>
        <taxon>Botrytis</taxon>
    </lineage>
</organism>
<dbReference type="AlphaFoldDB" id="A0A4Z1H219"/>
<evidence type="ECO:0000313" key="1">
    <source>
        <dbReference type="EMBL" id="TGO41230.1"/>
    </source>
</evidence>
<dbReference type="Proteomes" id="UP000297814">
    <property type="component" value="Unassembled WGS sequence"/>
</dbReference>
<comment type="caution">
    <text evidence="1">The sequence shown here is derived from an EMBL/GenBank/DDBJ whole genome shotgun (WGS) entry which is preliminary data.</text>
</comment>
<keyword evidence="2" id="KW-1185">Reference proteome</keyword>
<dbReference type="EMBL" id="PQXK01000024">
    <property type="protein sequence ID" value="TGO41230.1"/>
    <property type="molecule type" value="Genomic_DNA"/>
</dbReference>
<gene>
    <name evidence="1" type="ORF">BHYA_0024g00060</name>
</gene>
<evidence type="ECO:0000313" key="2">
    <source>
        <dbReference type="Proteomes" id="UP000297814"/>
    </source>
</evidence>
<proteinExistence type="predicted"/>
<protein>
    <submittedName>
        <fullName evidence="1">Uncharacterized protein</fullName>
    </submittedName>
</protein>
<name>A0A4Z1H219_9HELO</name>
<sequence>MLKRPAAAGMSSSMGPAKKQRLTKSIVKGYMFLSKDDLICKKNHLEVVQLLIDLRGAYQQLQVEYRDIEEELCDVDFETREYAEVIQKKISIHDFKEIVGSCFVKIRHDSLELVGKDVFLRWDAGANSFTVSGKYGVTAIACLE</sequence>